<dbReference type="STRING" id="1703.BLSMQ_3329"/>
<evidence type="ECO:0000259" key="3">
    <source>
        <dbReference type="Pfam" id="PF01571"/>
    </source>
</evidence>
<feature type="compositionally biased region" description="Polar residues" evidence="2">
    <location>
        <begin position="8"/>
        <end position="23"/>
    </location>
</feature>
<dbReference type="OrthoDB" id="9796287at2"/>
<dbReference type="GO" id="GO:0016226">
    <property type="term" value="P:iron-sulfur cluster assembly"/>
    <property type="evidence" value="ECO:0007669"/>
    <property type="project" value="TreeGrafter"/>
</dbReference>
<dbReference type="Gene3D" id="3.30.1360.120">
    <property type="entry name" value="Probable tRNA modification gtpase trme, domain 1"/>
    <property type="match status" value="1"/>
</dbReference>
<keyword evidence="5" id="KW-1185">Reference proteome</keyword>
<gene>
    <name evidence="4" type="ORF">AE0388_1929</name>
</gene>
<feature type="region of interest" description="Disordered" evidence="2">
    <location>
        <begin position="1"/>
        <end position="37"/>
    </location>
</feature>
<dbReference type="InterPro" id="IPR027266">
    <property type="entry name" value="TrmE/GcvT-like"/>
</dbReference>
<organism evidence="4 5">
    <name type="scientific">Brevibacterium linens</name>
    <dbReference type="NCBI Taxonomy" id="1703"/>
    <lineage>
        <taxon>Bacteria</taxon>
        <taxon>Bacillati</taxon>
        <taxon>Actinomycetota</taxon>
        <taxon>Actinomycetes</taxon>
        <taxon>Micrococcales</taxon>
        <taxon>Brevibacteriaceae</taxon>
        <taxon>Brevibacterium</taxon>
    </lineage>
</organism>
<dbReference type="InterPro" id="IPR017703">
    <property type="entry name" value="YgfZ/GCV_T_CS"/>
</dbReference>
<dbReference type="EMBL" id="JTJZ01000019">
    <property type="protein sequence ID" value="KHS52279.1"/>
    <property type="molecule type" value="Genomic_DNA"/>
</dbReference>
<dbReference type="PANTHER" id="PTHR22602">
    <property type="entry name" value="TRANSFERASE CAF17, MITOCHONDRIAL-RELATED"/>
    <property type="match status" value="1"/>
</dbReference>
<dbReference type="SUPFAM" id="SSF103025">
    <property type="entry name" value="Folate-binding domain"/>
    <property type="match status" value="1"/>
</dbReference>
<dbReference type="PATRIC" id="fig|1703.6.peg.1818"/>
<keyword evidence="1" id="KW-0809">Transit peptide</keyword>
<accession>A0A0B9AND4</accession>
<reference evidence="4 5" key="1">
    <citation type="submission" date="2014-11" db="EMBL/GenBank/DDBJ databases">
        <title>Draft Genome Sequence of Brevibacterium linens AE038-8.</title>
        <authorList>
            <person name="Maizel D."/>
            <person name="Utturkar S.M."/>
            <person name="Brown S.D."/>
            <person name="Ferrero M."/>
            <person name="Rosen B.P."/>
        </authorList>
    </citation>
    <scope>NUCLEOTIDE SEQUENCE [LARGE SCALE GENOMIC DNA]</scope>
    <source>
        <strain evidence="4 5">AE038-8</strain>
    </source>
</reference>
<evidence type="ECO:0000313" key="4">
    <source>
        <dbReference type="EMBL" id="KHS52279.1"/>
    </source>
</evidence>
<dbReference type="RefSeq" id="WP_082018930.1">
    <property type="nucleotide sequence ID" value="NZ_JTJZ01000019.1"/>
</dbReference>
<dbReference type="PIRSF" id="PIRSF006487">
    <property type="entry name" value="GcvT"/>
    <property type="match status" value="1"/>
</dbReference>
<dbReference type="InterPro" id="IPR045179">
    <property type="entry name" value="YgfZ/GcvT"/>
</dbReference>
<dbReference type="PANTHER" id="PTHR22602:SF0">
    <property type="entry name" value="TRANSFERASE CAF17, MITOCHONDRIAL-RELATED"/>
    <property type="match status" value="1"/>
</dbReference>
<evidence type="ECO:0000256" key="2">
    <source>
        <dbReference type="SAM" id="MobiDB-lite"/>
    </source>
</evidence>
<sequence>MTDPVSPKSATSDSPSPENTDTPTEAARRSSLSRGLSSTAVLGSGDLAETPIHYGASLREQRVLEEKDGLVDLAHLRVLRLSGPDRLTWLNSITTQKIDNLAPGVSTETLVLDPNGRIEGWLRLVDDGEALWAISDLQTDATLDFLRKMVFMMRVEIEDLSDDYQCFGAITSLPEALPVTRTWSDPWPHIGSGSASYAQIDIGQEVAGTDHPGLETPFVIGIVKRSDLQGLTAKNFDMAGFDAWEALRIAAWRPGRNEIDHKALVGELDLLRTAVHLAKGCYRGQEAVARVHNLGQPPRRLTFVHLDGSGHIAPDPGTEALAEVRGSERPVGTLTSVTVHWELGPIGLAVVKRNLAPEAQLSFEIGDGERVIGAQETIVVPMREHERALPERNKDVDARSQKR</sequence>
<dbReference type="AlphaFoldDB" id="A0A0B9AND4"/>
<proteinExistence type="predicted"/>
<comment type="caution">
    <text evidence="4">The sequence shown here is derived from an EMBL/GenBank/DDBJ whole genome shotgun (WGS) entry which is preliminary data.</text>
</comment>
<dbReference type="NCBIfam" id="TIGR03317">
    <property type="entry name" value="ygfZ_signature"/>
    <property type="match status" value="1"/>
</dbReference>
<evidence type="ECO:0000256" key="1">
    <source>
        <dbReference type="ARBA" id="ARBA00022946"/>
    </source>
</evidence>
<protein>
    <submittedName>
        <fullName evidence="4">Folate-binding protein YgfZ</fullName>
    </submittedName>
</protein>
<dbReference type="Pfam" id="PF01571">
    <property type="entry name" value="GCV_T"/>
    <property type="match status" value="1"/>
</dbReference>
<dbReference type="Proteomes" id="UP000031488">
    <property type="component" value="Unassembled WGS sequence"/>
</dbReference>
<feature type="domain" description="GCVT N-terminal" evidence="3">
    <location>
        <begin position="49"/>
        <end position="167"/>
    </location>
</feature>
<dbReference type="InterPro" id="IPR006222">
    <property type="entry name" value="GCVT_N"/>
</dbReference>
<evidence type="ECO:0000313" key="5">
    <source>
        <dbReference type="Proteomes" id="UP000031488"/>
    </source>
</evidence>
<name>A0A0B9AND4_BRELN</name>